<evidence type="ECO:0000313" key="2">
    <source>
        <dbReference type="Proteomes" id="UP001589576"/>
    </source>
</evidence>
<sequence length="243" mass="27226">MATIKNNKMLSGTIGPLVFREVYNKQVAQGKRKNIKQTKATKKSASEFGVCSRWAKNLRIGLTPLLVGQTDSTMHQRFTTTVYNAIRTNTSIPLGERNPFNTAMDSLLGFEFNTHSPFKGYFKPTFSTERTTTNEVVITLPDFDPSTAMGFPMGCCNAKLLVFAYATDFKETTIPLVFHNMLSITQNNVLPAQELLHTTPIPEGYFVLAAVKLLYYNPNLLTERNYLNTKEFSPVMVVMAEAT</sequence>
<evidence type="ECO:0000313" key="1">
    <source>
        <dbReference type="EMBL" id="MFB9090228.1"/>
    </source>
</evidence>
<dbReference type="Proteomes" id="UP001589576">
    <property type="component" value="Unassembled WGS sequence"/>
</dbReference>
<reference evidence="1 2" key="1">
    <citation type="submission" date="2024-09" db="EMBL/GenBank/DDBJ databases">
        <authorList>
            <person name="Sun Q."/>
            <person name="Mori K."/>
        </authorList>
    </citation>
    <scope>NUCLEOTIDE SEQUENCE [LARGE SCALE GENOMIC DNA]</scope>
    <source>
        <strain evidence="1 2">CECT 8460</strain>
    </source>
</reference>
<name>A0ABV5GGN7_9FLAO</name>
<comment type="caution">
    <text evidence="1">The sequence shown here is derived from an EMBL/GenBank/DDBJ whole genome shotgun (WGS) entry which is preliminary data.</text>
</comment>
<organism evidence="1 2">
    <name type="scientific">Flavobacterium paronense</name>
    <dbReference type="NCBI Taxonomy" id="1392775"/>
    <lineage>
        <taxon>Bacteria</taxon>
        <taxon>Pseudomonadati</taxon>
        <taxon>Bacteroidota</taxon>
        <taxon>Flavobacteriia</taxon>
        <taxon>Flavobacteriales</taxon>
        <taxon>Flavobacteriaceae</taxon>
        <taxon>Flavobacterium</taxon>
    </lineage>
</organism>
<gene>
    <name evidence="1" type="ORF">ACFFUU_11495</name>
</gene>
<protein>
    <recommendedName>
        <fullName evidence="3">Coat protein</fullName>
    </recommendedName>
</protein>
<dbReference type="EMBL" id="JBHMFB010000029">
    <property type="protein sequence ID" value="MFB9090228.1"/>
    <property type="molecule type" value="Genomic_DNA"/>
</dbReference>
<keyword evidence="2" id="KW-1185">Reference proteome</keyword>
<accession>A0ABV5GGN7</accession>
<evidence type="ECO:0008006" key="3">
    <source>
        <dbReference type="Google" id="ProtNLM"/>
    </source>
</evidence>
<dbReference type="RefSeq" id="WP_290285209.1">
    <property type="nucleotide sequence ID" value="NZ_JAUFQN010000019.1"/>
</dbReference>
<proteinExistence type="predicted"/>